<dbReference type="InterPro" id="IPR009061">
    <property type="entry name" value="DNA-bd_dom_put_sf"/>
</dbReference>
<dbReference type="Gene3D" id="1.10.10.10">
    <property type="entry name" value="Winged helix-like DNA-binding domain superfamily/Winged helix DNA-binding domain"/>
    <property type="match status" value="1"/>
</dbReference>
<protein>
    <submittedName>
        <fullName evidence="2">Excisionase family DNA binding protein</fullName>
    </submittedName>
</protein>
<feature type="domain" description="Helix-turn-helix" evidence="1">
    <location>
        <begin position="20"/>
        <end position="67"/>
    </location>
</feature>
<dbReference type="InterPro" id="IPR010093">
    <property type="entry name" value="SinI_DNA-bd"/>
</dbReference>
<name>A0A7W4UMN6_9MICO</name>
<evidence type="ECO:0000313" key="3">
    <source>
        <dbReference type="Proteomes" id="UP000545286"/>
    </source>
</evidence>
<dbReference type="AlphaFoldDB" id="A0A7W4UMN6"/>
<dbReference type="Pfam" id="PF12728">
    <property type="entry name" value="HTH_17"/>
    <property type="match status" value="1"/>
</dbReference>
<dbReference type="SUPFAM" id="SSF46955">
    <property type="entry name" value="Putative DNA-binding domain"/>
    <property type="match status" value="1"/>
</dbReference>
<dbReference type="RefSeq" id="WP_183623875.1">
    <property type="nucleotide sequence ID" value="NZ_JACHWJ010000001.1"/>
</dbReference>
<dbReference type="EMBL" id="JACHWJ010000001">
    <property type="protein sequence ID" value="MBB2957295.1"/>
    <property type="molecule type" value="Genomic_DNA"/>
</dbReference>
<evidence type="ECO:0000313" key="2">
    <source>
        <dbReference type="EMBL" id="MBB2957295.1"/>
    </source>
</evidence>
<accession>A0A7W4UMN6</accession>
<proteinExistence type="predicted"/>
<keyword evidence="3" id="KW-1185">Reference proteome</keyword>
<dbReference type="InterPro" id="IPR036388">
    <property type="entry name" value="WH-like_DNA-bd_sf"/>
</dbReference>
<evidence type="ECO:0000259" key="1">
    <source>
        <dbReference type="Pfam" id="PF12728"/>
    </source>
</evidence>
<dbReference type="NCBIfam" id="TIGR01764">
    <property type="entry name" value="excise"/>
    <property type="match status" value="1"/>
</dbReference>
<comment type="caution">
    <text evidence="2">The sequence shown here is derived from an EMBL/GenBank/DDBJ whole genome shotgun (WGS) entry which is preliminary data.</text>
</comment>
<gene>
    <name evidence="2" type="ORF">FHX72_001407</name>
</gene>
<dbReference type="Proteomes" id="UP000545286">
    <property type="component" value="Unassembled WGS sequence"/>
</dbReference>
<reference evidence="2 3" key="1">
    <citation type="submission" date="2020-08" db="EMBL/GenBank/DDBJ databases">
        <title>Sequencing the genomes of 1000 actinobacteria strains.</title>
        <authorList>
            <person name="Klenk H.-P."/>
        </authorList>
    </citation>
    <scope>NUCLEOTIDE SEQUENCE [LARGE SCALE GENOMIC DNA]</scope>
    <source>
        <strain evidence="2 3">DSM 20419</strain>
    </source>
</reference>
<organism evidence="2 3">
    <name type="scientific">Pseudoclavibacter helvolus</name>
    <dbReference type="NCBI Taxonomy" id="255205"/>
    <lineage>
        <taxon>Bacteria</taxon>
        <taxon>Bacillati</taxon>
        <taxon>Actinomycetota</taxon>
        <taxon>Actinomycetes</taxon>
        <taxon>Micrococcales</taxon>
        <taxon>Microbacteriaceae</taxon>
        <taxon>Pseudoclavibacter</taxon>
    </lineage>
</organism>
<dbReference type="InterPro" id="IPR041657">
    <property type="entry name" value="HTH_17"/>
</dbReference>
<sequence length="73" mass="7765">MSTAGLMTLAKARDSSDAVLSRREVAEILGVDPRTVTAGIDAGEIPVIRVGRRVLIPKDRFLALFASAEVKDA</sequence>
<dbReference type="GO" id="GO:0003677">
    <property type="term" value="F:DNA binding"/>
    <property type="evidence" value="ECO:0007669"/>
    <property type="project" value="InterPro"/>
</dbReference>